<feature type="chain" id="PRO_5040904760" evidence="2">
    <location>
        <begin position="22"/>
        <end position="298"/>
    </location>
</feature>
<dbReference type="EMBL" id="JAPZBU010000009">
    <property type="protein sequence ID" value="KAJ5385910.1"/>
    <property type="molecule type" value="Genomic_DNA"/>
</dbReference>
<keyword evidence="1" id="KW-1133">Transmembrane helix</keyword>
<feature type="transmembrane region" description="Helical" evidence="1">
    <location>
        <begin position="215"/>
        <end position="233"/>
    </location>
</feature>
<name>A0A9X0B2N9_9EURO</name>
<dbReference type="GO" id="GO:0000030">
    <property type="term" value="F:mannosyltransferase activity"/>
    <property type="evidence" value="ECO:0007669"/>
    <property type="project" value="TreeGrafter"/>
</dbReference>
<reference evidence="3" key="1">
    <citation type="submission" date="2022-12" db="EMBL/GenBank/DDBJ databases">
        <authorList>
            <person name="Petersen C."/>
        </authorList>
    </citation>
    <scope>NUCLEOTIDE SEQUENCE</scope>
    <source>
        <strain evidence="3">IBT 29677</strain>
    </source>
</reference>
<sequence length="298" mass="32684">MQLRGLSLLSLLLSIASIAHANVEKTIFLGPPATTIPSEEPDLDDLGLERLSPTNPVVRTQLNVSFPTTDAPDGTDSWFFLEDLTPGQRYEVRVCWLATQPTTFTLTTHLLSETIEETSLLSSLSIFSTARLSTQDPRLQTNAIPRTAGRNFKRKTDHPDPGPVRSSVLFLRVRAAADYFTKDEALMASPEPVAVDLILDPFIGNVFPRSLVPTAGWIVVVGVVAFFVARWVAGEIGRVIDDARREEGETGNGKGGERWEEGEVIGNRGLDWVVLSYLYDYCVSGDDSYNVVAIGFQG</sequence>
<comment type="caution">
    <text evidence="3">The sequence shown here is derived from an EMBL/GenBank/DDBJ whole genome shotgun (WGS) entry which is preliminary data.</text>
</comment>
<dbReference type="PANTHER" id="PTHR28022:SF1">
    <property type="entry name" value="GPI MANNOSYLTRANSFERASE 2 SUBUNIT PGA1"/>
    <property type="match status" value="1"/>
</dbReference>
<dbReference type="InterPro" id="IPR019433">
    <property type="entry name" value="GPI_ManTrfase_II_coact_Pga1"/>
</dbReference>
<dbReference type="GO" id="GO:0006506">
    <property type="term" value="P:GPI anchor biosynthetic process"/>
    <property type="evidence" value="ECO:0007669"/>
    <property type="project" value="TreeGrafter"/>
</dbReference>
<evidence type="ECO:0000256" key="2">
    <source>
        <dbReference type="SAM" id="SignalP"/>
    </source>
</evidence>
<proteinExistence type="predicted"/>
<evidence type="ECO:0000313" key="3">
    <source>
        <dbReference type="EMBL" id="KAJ5385910.1"/>
    </source>
</evidence>
<dbReference type="Proteomes" id="UP001147747">
    <property type="component" value="Unassembled WGS sequence"/>
</dbReference>
<feature type="signal peptide" evidence="2">
    <location>
        <begin position="1"/>
        <end position="21"/>
    </location>
</feature>
<dbReference type="AlphaFoldDB" id="A0A9X0B2N9"/>
<keyword evidence="1" id="KW-0472">Membrane</keyword>
<gene>
    <name evidence="3" type="ORF">N7509_008451</name>
</gene>
<dbReference type="RefSeq" id="XP_056483708.1">
    <property type="nucleotide sequence ID" value="XM_056633088.1"/>
</dbReference>
<dbReference type="OrthoDB" id="3360032at2759"/>
<organism evidence="3 4">
    <name type="scientific">Penicillium cosmopolitanum</name>
    <dbReference type="NCBI Taxonomy" id="1131564"/>
    <lineage>
        <taxon>Eukaryota</taxon>
        <taxon>Fungi</taxon>
        <taxon>Dikarya</taxon>
        <taxon>Ascomycota</taxon>
        <taxon>Pezizomycotina</taxon>
        <taxon>Eurotiomycetes</taxon>
        <taxon>Eurotiomycetidae</taxon>
        <taxon>Eurotiales</taxon>
        <taxon>Aspergillaceae</taxon>
        <taxon>Penicillium</taxon>
    </lineage>
</organism>
<evidence type="ECO:0000256" key="1">
    <source>
        <dbReference type="SAM" id="Phobius"/>
    </source>
</evidence>
<keyword evidence="4" id="KW-1185">Reference proteome</keyword>
<keyword evidence="2" id="KW-0732">Signal</keyword>
<keyword evidence="1" id="KW-0812">Transmembrane</keyword>
<accession>A0A9X0B2N9</accession>
<reference evidence="3" key="2">
    <citation type="journal article" date="2023" name="IMA Fungus">
        <title>Comparative genomic study of the Penicillium genus elucidates a diverse pangenome and 15 lateral gene transfer events.</title>
        <authorList>
            <person name="Petersen C."/>
            <person name="Sorensen T."/>
            <person name="Nielsen M.R."/>
            <person name="Sondergaard T.E."/>
            <person name="Sorensen J.L."/>
            <person name="Fitzpatrick D.A."/>
            <person name="Frisvad J.C."/>
            <person name="Nielsen K.L."/>
        </authorList>
    </citation>
    <scope>NUCLEOTIDE SEQUENCE</scope>
    <source>
        <strain evidence="3">IBT 29677</strain>
    </source>
</reference>
<dbReference type="GO" id="GO:0005789">
    <property type="term" value="C:endoplasmic reticulum membrane"/>
    <property type="evidence" value="ECO:0007669"/>
    <property type="project" value="TreeGrafter"/>
</dbReference>
<dbReference type="PANTHER" id="PTHR28022">
    <property type="entry name" value="GPI MANNOSYLTRANSFERASE 2 SUBUNIT PGA1"/>
    <property type="match status" value="1"/>
</dbReference>
<dbReference type="GeneID" id="81372068"/>
<protein>
    <submittedName>
        <fullName evidence="3">Uncharacterized protein</fullName>
    </submittedName>
</protein>
<dbReference type="GO" id="GO:0031501">
    <property type="term" value="C:mannosyltransferase complex"/>
    <property type="evidence" value="ECO:0007669"/>
    <property type="project" value="TreeGrafter"/>
</dbReference>
<evidence type="ECO:0000313" key="4">
    <source>
        <dbReference type="Proteomes" id="UP001147747"/>
    </source>
</evidence>